<reference evidence="1 2" key="2">
    <citation type="submission" date="2020-08" db="EMBL/GenBank/DDBJ databases">
        <authorList>
            <person name="Ueki A."/>
            <person name="Tonouchi A."/>
        </authorList>
    </citation>
    <scope>NUCLEOTIDE SEQUENCE [LARGE SCALE GENOMIC DNA]</scope>
    <source>
        <strain evidence="1 2">CTTW</strain>
    </source>
</reference>
<keyword evidence="2" id="KW-1185">Reference proteome</keyword>
<sequence>MPVTLEQHLDLLKVKELKFESYINNCNGKLVQLDNILPARNIKREKERITQYLDSLCENYKKTVEEIAKQLPIMNSECRLSVLIPARYEVNTLPIILNLLLNQHLNNYQLLSHEKYEVVIINNYYEDEIMDDSEEIFNLWKKSNFPRSENFHFITKIYTRDEQYPLTMTRRFLADSTLLRAIQRKEYSEPLYLAPEDADTVWMDSYQIKICIDTLDRNHELDAIRGQQDRCPWVLSQNDLLITMRRSWNFTEAYLARRSLWPDQNRNYNYNWNRIVTGGWNTAFTAEIYSQIGGYTPERFVGEDVDIGEKISCIRGRYVNDEFIPQVATIGAIWTRSEGSARRWTLNVARNIDPYSRKNSYNNFFNTEYEKIYKNVTEQDILKEAVFCSRINKENVNLFEEVLEKDWKFTMEMRKIEEDALKQYKTVLSFLGFQDADVSIDGDRLKIHNINNYKQKLNSYRCMNMREFPGDELVNTKKRVTWKNYSEKRLEL</sequence>
<dbReference type="KEGG" id="acht:bsdcttw_45330"/>
<proteinExistence type="predicted"/>
<dbReference type="EMBL" id="AP023368">
    <property type="protein sequence ID" value="BCK01493.1"/>
    <property type="molecule type" value="Genomic_DNA"/>
</dbReference>
<name>A0A7M3SA75_9FIRM</name>
<accession>A0A7M3SA75</accession>
<reference evidence="1 2" key="1">
    <citation type="submission" date="2020-08" db="EMBL/GenBank/DDBJ databases">
        <title>Draft genome sequencing of an Anaerocolumna strain isolated from anoxic soil subjected to BSD treatment.</title>
        <authorList>
            <person name="Uek A."/>
            <person name="Tonouchi A."/>
        </authorList>
    </citation>
    <scope>NUCLEOTIDE SEQUENCE [LARGE SCALE GENOMIC DNA]</scope>
    <source>
        <strain evidence="1 2">CTTW</strain>
    </source>
</reference>
<organism evidence="1 2">
    <name type="scientific">Anaerocolumna chitinilytica</name>
    <dbReference type="NCBI Taxonomy" id="1727145"/>
    <lineage>
        <taxon>Bacteria</taxon>
        <taxon>Bacillati</taxon>
        <taxon>Bacillota</taxon>
        <taxon>Clostridia</taxon>
        <taxon>Lachnospirales</taxon>
        <taxon>Lachnospiraceae</taxon>
        <taxon>Anaerocolumna</taxon>
    </lineage>
</organism>
<dbReference type="Proteomes" id="UP000515703">
    <property type="component" value="Chromosome"/>
</dbReference>
<dbReference type="InterPro" id="IPR029044">
    <property type="entry name" value="Nucleotide-diphossugar_trans"/>
</dbReference>
<evidence type="ECO:0000313" key="2">
    <source>
        <dbReference type="Proteomes" id="UP000515703"/>
    </source>
</evidence>
<dbReference type="RefSeq" id="WP_185257050.1">
    <property type="nucleotide sequence ID" value="NZ_AP023368.1"/>
</dbReference>
<dbReference type="AlphaFoldDB" id="A0A7M3SA75"/>
<protein>
    <submittedName>
        <fullName evidence="1">Uncharacterized protein</fullName>
    </submittedName>
</protein>
<dbReference type="SUPFAM" id="SSF53448">
    <property type="entry name" value="Nucleotide-diphospho-sugar transferases"/>
    <property type="match status" value="1"/>
</dbReference>
<evidence type="ECO:0000313" key="1">
    <source>
        <dbReference type="EMBL" id="BCK01493.1"/>
    </source>
</evidence>
<gene>
    <name evidence="1" type="ORF">bsdcttw_45330</name>
</gene>